<proteinExistence type="predicted"/>
<name>W6UJF1_ECHGR</name>
<comment type="caution">
    <text evidence="1">The sequence shown here is derived from an EMBL/GenBank/DDBJ whole genome shotgun (WGS) entry which is preliminary data.</text>
</comment>
<dbReference type="CTD" id="36339731"/>
<evidence type="ECO:0000313" key="2">
    <source>
        <dbReference type="Proteomes" id="UP000019149"/>
    </source>
</evidence>
<sequence length="30" mass="3557">MSGTTSWSATREVEEELWRVYLIDFLIQVP</sequence>
<reference evidence="1 2" key="1">
    <citation type="journal article" date="2013" name="Nat. Genet.">
        <title>The genome of the hydatid tapeworm Echinococcus granulosus.</title>
        <authorList>
            <person name="Zheng H."/>
            <person name="Zhang W."/>
            <person name="Zhang L."/>
            <person name="Zhang Z."/>
            <person name="Li J."/>
            <person name="Lu G."/>
            <person name="Zhu Y."/>
            <person name="Wang Y."/>
            <person name="Huang Y."/>
            <person name="Liu J."/>
            <person name="Kang H."/>
            <person name="Chen J."/>
            <person name="Wang L."/>
            <person name="Chen A."/>
            <person name="Yu S."/>
            <person name="Gao Z."/>
            <person name="Jin L."/>
            <person name="Gu W."/>
            <person name="Wang Z."/>
            <person name="Zhao L."/>
            <person name="Shi B."/>
            <person name="Wen H."/>
            <person name="Lin R."/>
            <person name="Jones M.K."/>
            <person name="Brejova B."/>
            <person name="Vinar T."/>
            <person name="Zhao G."/>
            <person name="McManus D.P."/>
            <person name="Chen Z."/>
            <person name="Zhou Y."/>
            <person name="Wang S."/>
        </authorList>
    </citation>
    <scope>NUCLEOTIDE SEQUENCE [LARGE SCALE GENOMIC DNA]</scope>
</reference>
<dbReference type="AlphaFoldDB" id="W6UJF1"/>
<dbReference type="Proteomes" id="UP000019149">
    <property type="component" value="Unassembled WGS sequence"/>
</dbReference>
<gene>
    <name evidence="1" type="ORF">EGR_04016</name>
</gene>
<keyword evidence="2" id="KW-1185">Reference proteome</keyword>
<dbReference type="RefSeq" id="XP_024352364.1">
    <property type="nucleotide sequence ID" value="XM_024493265.1"/>
</dbReference>
<protein>
    <submittedName>
        <fullName evidence="1">Uncharacterized protein</fullName>
    </submittedName>
</protein>
<evidence type="ECO:0000313" key="1">
    <source>
        <dbReference type="EMBL" id="EUB61168.1"/>
    </source>
</evidence>
<organism evidence="1 2">
    <name type="scientific">Echinococcus granulosus</name>
    <name type="common">Hydatid tapeworm</name>
    <dbReference type="NCBI Taxonomy" id="6210"/>
    <lineage>
        <taxon>Eukaryota</taxon>
        <taxon>Metazoa</taxon>
        <taxon>Spiralia</taxon>
        <taxon>Lophotrochozoa</taxon>
        <taxon>Platyhelminthes</taxon>
        <taxon>Cestoda</taxon>
        <taxon>Eucestoda</taxon>
        <taxon>Cyclophyllidea</taxon>
        <taxon>Taeniidae</taxon>
        <taxon>Echinococcus</taxon>
        <taxon>Echinococcus granulosus group</taxon>
    </lineage>
</organism>
<dbReference type="EMBL" id="APAU02000023">
    <property type="protein sequence ID" value="EUB61168.1"/>
    <property type="molecule type" value="Genomic_DNA"/>
</dbReference>
<dbReference type="GeneID" id="36339731"/>
<accession>W6UJF1</accession>
<dbReference type="KEGG" id="egl:EGR_04016"/>